<organism evidence="9 10">
    <name type="scientific">Owenia fusiformis</name>
    <name type="common">Polychaete worm</name>
    <dbReference type="NCBI Taxonomy" id="6347"/>
    <lineage>
        <taxon>Eukaryota</taxon>
        <taxon>Metazoa</taxon>
        <taxon>Spiralia</taxon>
        <taxon>Lophotrochozoa</taxon>
        <taxon>Annelida</taxon>
        <taxon>Polychaeta</taxon>
        <taxon>Sedentaria</taxon>
        <taxon>Canalipalpata</taxon>
        <taxon>Sabellida</taxon>
        <taxon>Oweniida</taxon>
        <taxon>Oweniidae</taxon>
        <taxon>Owenia</taxon>
    </lineage>
</organism>
<evidence type="ECO:0000256" key="5">
    <source>
        <dbReference type="ARBA" id="ARBA00022692"/>
    </source>
</evidence>
<gene>
    <name evidence="9" type="ORF">OFUS_LOCUS22885</name>
</gene>
<name>A0A8J1TCP7_OWEFU</name>
<keyword evidence="5 8" id="KW-0812">Transmembrane</keyword>
<reference evidence="9" key="1">
    <citation type="submission" date="2022-03" db="EMBL/GenBank/DDBJ databases">
        <authorList>
            <person name="Martin C."/>
        </authorList>
    </citation>
    <scope>NUCLEOTIDE SEQUENCE</scope>
</reference>
<comment type="caution">
    <text evidence="9">The sequence shown here is derived from an EMBL/GenBank/DDBJ whole genome shotgun (WGS) entry which is preliminary data.</text>
</comment>
<keyword evidence="10" id="KW-1185">Reference proteome</keyword>
<evidence type="ECO:0000256" key="7">
    <source>
        <dbReference type="ARBA" id="ARBA00023136"/>
    </source>
</evidence>
<evidence type="ECO:0000256" key="6">
    <source>
        <dbReference type="ARBA" id="ARBA00022989"/>
    </source>
</evidence>
<dbReference type="EMBL" id="CAIIXF020000011">
    <property type="protein sequence ID" value="CAH1798794.1"/>
    <property type="molecule type" value="Genomic_DNA"/>
</dbReference>
<evidence type="ECO:0000256" key="2">
    <source>
        <dbReference type="ARBA" id="ARBA00007647"/>
    </source>
</evidence>
<dbReference type="PANTHER" id="PTHR21461:SF69">
    <property type="entry name" value="GLYCOSYLTRANSFERASE FAMILY 92 PROTEIN"/>
    <property type="match status" value="1"/>
</dbReference>
<comment type="subcellular location">
    <subcellularLocation>
        <location evidence="1">Membrane</location>
        <topology evidence="1">Single-pass membrane protein</topology>
    </subcellularLocation>
</comment>
<evidence type="ECO:0000256" key="4">
    <source>
        <dbReference type="ARBA" id="ARBA00022679"/>
    </source>
</evidence>
<dbReference type="Pfam" id="PF01697">
    <property type="entry name" value="Glyco_transf_92"/>
    <property type="match status" value="1"/>
</dbReference>
<evidence type="ECO:0000256" key="8">
    <source>
        <dbReference type="RuleBase" id="RU366017"/>
    </source>
</evidence>
<dbReference type="Proteomes" id="UP000749559">
    <property type="component" value="Unassembled WGS sequence"/>
</dbReference>
<evidence type="ECO:0000256" key="1">
    <source>
        <dbReference type="ARBA" id="ARBA00004167"/>
    </source>
</evidence>
<evidence type="ECO:0000256" key="3">
    <source>
        <dbReference type="ARBA" id="ARBA00022676"/>
    </source>
</evidence>
<comment type="similarity">
    <text evidence="2 8">Belongs to the glycosyltransferase 92 family.</text>
</comment>
<dbReference type="GO" id="GO:0016757">
    <property type="term" value="F:glycosyltransferase activity"/>
    <property type="evidence" value="ECO:0007669"/>
    <property type="project" value="UniProtKB-UniRule"/>
</dbReference>
<evidence type="ECO:0000313" key="9">
    <source>
        <dbReference type="EMBL" id="CAH1798794.1"/>
    </source>
</evidence>
<keyword evidence="7 8" id="KW-0472">Membrane</keyword>
<protein>
    <recommendedName>
        <fullName evidence="8">Glycosyltransferase family 92 protein</fullName>
        <ecNumber evidence="8">2.4.1.-</ecNumber>
    </recommendedName>
</protein>
<keyword evidence="3 8" id="KW-0328">Glycosyltransferase</keyword>
<dbReference type="InterPro" id="IPR008166">
    <property type="entry name" value="Glyco_transf_92"/>
</dbReference>
<dbReference type="EC" id="2.4.1.-" evidence="8"/>
<feature type="transmembrane region" description="Helical" evidence="8">
    <location>
        <begin position="37"/>
        <end position="53"/>
    </location>
</feature>
<dbReference type="PANTHER" id="PTHR21461">
    <property type="entry name" value="GLYCOSYLTRANSFERASE FAMILY 92 PROTEIN"/>
    <property type="match status" value="1"/>
</dbReference>
<dbReference type="OrthoDB" id="6232146at2759"/>
<accession>A0A8J1TCP7</accession>
<keyword evidence="4 8" id="KW-0808">Transferase</keyword>
<dbReference type="AlphaFoldDB" id="A0A8J1TCP7"/>
<proteinExistence type="inferred from homology"/>
<keyword evidence="6 8" id="KW-1133">Transmembrane helix</keyword>
<sequence>MQLWIDYMEEDHWIINTFCKQVMLNKQCGFLYYHKKVFLLVFVLVFILTNVVLKNRIGDMEQENIFNKSKRFSEHQISTTQSVNDVINLQIQNNNRTYGNFKERSKLPWQRVKGTSIQLYSAYYDNRFAKPFIRILGFQEKRQNYSSTLHCWIVYDNGESSCQKVFQVTPINLSPLRYTQLEDFFYKCEVKGDGLPVYVGLTANETAGCNKQENILKVENNFKNISQNPNNFSKEFCVCVEGPIYGRIPPRKLIETLEMYRVLGVEKVLIYNEDISGDLMPILKEYVNEGYVELLNWNIRKYKPRRRKLHYYGQSLLINDCLYRIMWETRYIAFLDLDEFIIPRVGDTFQELIQNISSPGTAGYRFMNAFYTPNNNSDVHAYKQEIFTNTKRGALYTDMRRSKHIVQANKVEHNGVHFPYVFTNGYRYKNITSDYALLHHLKGADSSQNKQNKLAPVDNTALKYRERLEPAVQAQFRKHNIVPI</sequence>
<dbReference type="GO" id="GO:0005737">
    <property type="term" value="C:cytoplasm"/>
    <property type="evidence" value="ECO:0007669"/>
    <property type="project" value="TreeGrafter"/>
</dbReference>
<evidence type="ECO:0000313" key="10">
    <source>
        <dbReference type="Proteomes" id="UP000749559"/>
    </source>
</evidence>
<dbReference type="GO" id="GO:0016020">
    <property type="term" value="C:membrane"/>
    <property type="evidence" value="ECO:0007669"/>
    <property type="project" value="UniProtKB-SubCell"/>
</dbReference>